<name>A0A543JA94_9PSEU</name>
<evidence type="ECO:0008006" key="3">
    <source>
        <dbReference type="Google" id="ProtNLM"/>
    </source>
</evidence>
<sequence length="67" mass="7255">MEVVRARPWRSPAARWVTDLGAQSFDRVAADDDRAVPFFATFGARLVGWAAPEAGARVLDLGAGRAR</sequence>
<accession>A0A543JA94</accession>
<dbReference type="Proteomes" id="UP000316628">
    <property type="component" value="Unassembled WGS sequence"/>
</dbReference>
<organism evidence="1 2">
    <name type="scientific">Saccharothrix saharensis</name>
    <dbReference type="NCBI Taxonomy" id="571190"/>
    <lineage>
        <taxon>Bacteria</taxon>
        <taxon>Bacillati</taxon>
        <taxon>Actinomycetota</taxon>
        <taxon>Actinomycetes</taxon>
        <taxon>Pseudonocardiales</taxon>
        <taxon>Pseudonocardiaceae</taxon>
        <taxon>Saccharothrix</taxon>
    </lineage>
</organism>
<gene>
    <name evidence="1" type="ORF">FHX81_2046</name>
</gene>
<evidence type="ECO:0000313" key="2">
    <source>
        <dbReference type="Proteomes" id="UP000316628"/>
    </source>
</evidence>
<dbReference type="SUPFAM" id="SSF53335">
    <property type="entry name" value="S-adenosyl-L-methionine-dependent methyltransferases"/>
    <property type="match status" value="1"/>
</dbReference>
<dbReference type="AlphaFoldDB" id="A0A543JA94"/>
<evidence type="ECO:0000313" key="1">
    <source>
        <dbReference type="EMBL" id="TQM79736.1"/>
    </source>
</evidence>
<protein>
    <recommendedName>
        <fullName evidence="3">Methyltransferase family protein</fullName>
    </recommendedName>
</protein>
<dbReference type="InterPro" id="IPR029063">
    <property type="entry name" value="SAM-dependent_MTases_sf"/>
</dbReference>
<reference evidence="1 2" key="1">
    <citation type="submission" date="2019-06" db="EMBL/GenBank/DDBJ databases">
        <title>Sequencing the genomes of 1000 actinobacteria strains.</title>
        <authorList>
            <person name="Klenk H.-P."/>
        </authorList>
    </citation>
    <scope>NUCLEOTIDE SEQUENCE [LARGE SCALE GENOMIC DNA]</scope>
    <source>
        <strain evidence="1 2">DSM 45456</strain>
    </source>
</reference>
<proteinExistence type="predicted"/>
<dbReference type="EMBL" id="VFPP01000001">
    <property type="protein sequence ID" value="TQM79736.1"/>
    <property type="molecule type" value="Genomic_DNA"/>
</dbReference>
<comment type="caution">
    <text evidence="1">The sequence shown here is derived from an EMBL/GenBank/DDBJ whole genome shotgun (WGS) entry which is preliminary data.</text>
</comment>
<keyword evidence="2" id="KW-1185">Reference proteome</keyword>